<feature type="chain" id="PRO_5006015562" evidence="4">
    <location>
        <begin position="20"/>
        <end position="284"/>
    </location>
</feature>
<dbReference type="OrthoDB" id="7860744at2"/>
<dbReference type="GO" id="GO:0005509">
    <property type="term" value="F:calcium ion binding"/>
    <property type="evidence" value="ECO:0007669"/>
    <property type="project" value="InterPro"/>
</dbReference>
<keyword evidence="6" id="KW-1185">Reference proteome</keyword>
<evidence type="ECO:0000256" key="4">
    <source>
        <dbReference type="SAM" id="SignalP"/>
    </source>
</evidence>
<keyword evidence="4" id="KW-0732">Signal</keyword>
<accession>A0A0N7LSG2</accession>
<dbReference type="PANTHER" id="PTHR38340">
    <property type="entry name" value="S-LAYER PROTEIN"/>
    <property type="match status" value="1"/>
</dbReference>
<dbReference type="Proteomes" id="UP000054823">
    <property type="component" value="Unassembled WGS sequence"/>
</dbReference>
<evidence type="ECO:0000256" key="1">
    <source>
        <dbReference type="ARBA" id="ARBA00004613"/>
    </source>
</evidence>
<comment type="subcellular location">
    <subcellularLocation>
        <location evidence="1">Secreted</location>
    </subcellularLocation>
</comment>
<feature type="region of interest" description="Disordered" evidence="3">
    <location>
        <begin position="21"/>
        <end position="102"/>
    </location>
</feature>
<dbReference type="EMBL" id="CYPW01000027">
    <property type="protein sequence ID" value="CUH53532.1"/>
    <property type="molecule type" value="Genomic_DNA"/>
</dbReference>
<dbReference type="InterPro" id="IPR011049">
    <property type="entry name" value="Serralysin-like_metalloprot_C"/>
</dbReference>
<dbReference type="Pfam" id="PF00353">
    <property type="entry name" value="HemolysinCabind"/>
    <property type="match status" value="3"/>
</dbReference>
<name>A0A0N7LSG2_9RHOB</name>
<dbReference type="PRINTS" id="PR00313">
    <property type="entry name" value="CABNDNGRPT"/>
</dbReference>
<dbReference type="PROSITE" id="PS00330">
    <property type="entry name" value="HEMOLYSIN_CALCIUM"/>
    <property type="match status" value="2"/>
</dbReference>
<dbReference type="STRING" id="321267.SHM7688_02986"/>
<dbReference type="InterPro" id="IPR018511">
    <property type="entry name" value="Hemolysin-typ_Ca-bd_CS"/>
</dbReference>
<proteinExistence type="predicted"/>
<organism evidence="5 6">
    <name type="scientific">Shimia marina</name>
    <dbReference type="NCBI Taxonomy" id="321267"/>
    <lineage>
        <taxon>Bacteria</taxon>
        <taxon>Pseudomonadati</taxon>
        <taxon>Pseudomonadota</taxon>
        <taxon>Alphaproteobacteria</taxon>
        <taxon>Rhodobacterales</taxon>
        <taxon>Roseobacteraceae</taxon>
    </lineage>
</organism>
<dbReference type="InterPro" id="IPR050557">
    <property type="entry name" value="RTX_toxin/Mannuronan_C5-epim"/>
</dbReference>
<dbReference type="PANTHER" id="PTHR38340:SF1">
    <property type="entry name" value="S-LAYER PROTEIN"/>
    <property type="match status" value="1"/>
</dbReference>
<evidence type="ECO:0000256" key="2">
    <source>
        <dbReference type="ARBA" id="ARBA00022525"/>
    </source>
</evidence>
<dbReference type="Gene3D" id="2.150.10.10">
    <property type="entry name" value="Serralysin-like metalloprotease, C-terminal"/>
    <property type="match status" value="3"/>
</dbReference>
<reference evidence="5 6" key="1">
    <citation type="submission" date="2015-09" db="EMBL/GenBank/DDBJ databases">
        <authorList>
            <consortium name="Swine Surveillance"/>
        </authorList>
    </citation>
    <scope>NUCLEOTIDE SEQUENCE [LARGE SCALE GENOMIC DNA]</scope>
    <source>
        <strain evidence="5 6">CECT 7688</strain>
    </source>
</reference>
<gene>
    <name evidence="5" type="primary">hlyA_3</name>
    <name evidence="5" type="ORF">SHM7688_02986</name>
</gene>
<keyword evidence="2" id="KW-0964">Secreted</keyword>
<protein>
    <submittedName>
        <fullName evidence="5">Hemolysin, plasmid</fullName>
    </submittedName>
</protein>
<evidence type="ECO:0000313" key="5">
    <source>
        <dbReference type="EMBL" id="CUH53532.1"/>
    </source>
</evidence>
<evidence type="ECO:0000313" key="6">
    <source>
        <dbReference type="Proteomes" id="UP000054823"/>
    </source>
</evidence>
<feature type="signal peptide" evidence="4">
    <location>
        <begin position="1"/>
        <end position="19"/>
    </location>
</feature>
<dbReference type="InterPro" id="IPR001343">
    <property type="entry name" value="Hemolysn_Ca-bd"/>
</dbReference>
<sequence length="284" mass="29566">MLMLSLLLTGVAVGAMVGAFDSDDSDESTGSPEPSDERTPIQRDGEVGELISGNDSDEQIFGTNGPDILSGQDGDDSLRGRDGIDFLLGGDGEDSLYGQTGTDELFGGNGDDELHGGRGDDVLYGAAGNDTLYGGPGDDDLVGADITNRDLEIADRHDDRTPSSPLRFEVPTTAEANVLDGGEGDDTLLLGEGDVATGGEGDDDFDVGHWVDDEDNVPLVTDFNEEDDTISVLYPAGETPPTITLGSENNETLVYADGQLVLRVQGDGGPFFASDVVLSAVTLT</sequence>
<evidence type="ECO:0000256" key="3">
    <source>
        <dbReference type="SAM" id="MobiDB-lite"/>
    </source>
</evidence>
<dbReference type="GO" id="GO:0005576">
    <property type="term" value="C:extracellular region"/>
    <property type="evidence" value="ECO:0007669"/>
    <property type="project" value="UniProtKB-SubCell"/>
</dbReference>
<dbReference type="AlphaFoldDB" id="A0A0N7LSG2"/>
<dbReference type="SUPFAM" id="SSF51120">
    <property type="entry name" value="beta-Roll"/>
    <property type="match status" value="2"/>
</dbReference>
<dbReference type="RefSeq" id="WP_058240682.1">
    <property type="nucleotide sequence ID" value="NZ_CYPW01000027.1"/>
</dbReference>
<feature type="compositionally biased region" description="Basic and acidic residues" evidence="3">
    <location>
        <begin position="35"/>
        <end position="46"/>
    </location>
</feature>